<keyword evidence="1" id="KW-0812">Transmembrane</keyword>
<reference evidence="3" key="1">
    <citation type="submission" date="2018-06" db="EMBL/GenBank/DDBJ databases">
        <authorList>
            <person name="Zhirakovskaya E."/>
        </authorList>
    </citation>
    <scope>NUCLEOTIDE SEQUENCE</scope>
</reference>
<accession>A0A3B1B5T0</accession>
<organism evidence="3">
    <name type="scientific">hydrothermal vent metagenome</name>
    <dbReference type="NCBI Taxonomy" id="652676"/>
    <lineage>
        <taxon>unclassified sequences</taxon>
        <taxon>metagenomes</taxon>
        <taxon>ecological metagenomes</taxon>
    </lineage>
</organism>
<feature type="transmembrane region" description="Helical" evidence="1">
    <location>
        <begin position="12"/>
        <end position="30"/>
    </location>
</feature>
<dbReference type="Gene3D" id="3.40.250.10">
    <property type="entry name" value="Rhodanese-like domain"/>
    <property type="match status" value="1"/>
</dbReference>
<dbReference type="PROSITE" id="PS50206">
    <property type="entry name" value="RHODANESE_3"/>
    <property type="match status" value="1"/>
</dbReference>
<protein>
    <recommendedName>
        <fullName evidence="2">Rhodanese domain-containing protein</fullName>
    </recommendedName>
</protein>
<dbReference type="PANTHER" id="PTHR43031">
    <property type="entry name" value="FAD-DEPENDENT OXIDOREDUCTASE"/>
    <property type="match status" value="1"/>
</dbReference>
<dbReference type="EMBL" id="UOFX01000006">
    <property type="protein sequence ID" value="VAX05630.1"/>
    <property type="molecule type" value="Genomic_DNA"/>
</dbReference>
<dbReference type="SUPFAM" id="SSF52821">
    <property type="entry name" value="Rhodanese/Cell cycle control phosphatase"/>
    <property type="match status" value="1"/>
</dbReference>
<proteinExistence type="predicted"/>
<evidence type="ECO:0000313" key="3">
    <source>
        <dbReference type="EMBL" id="VAX05630.1"/>
    </source>
</evidence>
<dbReference type="PANTHER" id="PTHR43031:SF18">
    <property type="entry name" value="RHODANESE-RELATED SULFURTRANSFERASES"/>
    <property type="match status" value="1"/>
</dbReference>
<name>A0A3B1B5T0_9ZZZZ</name>
<dbReference type="CDD" id="cd00158">
    <property type="entry name" value="RHOD"/>
    <property type="match status" value="1"/>
</dbReference>
<dbReference type="InterPro" id="IPR001763">
    <property type="entry name" value="Rhodanese-like_dom"/>
</dbReference>
<evidence type="ECO:0000256" key="1">
    <source>
        <dbReference type="SAM" id="Phobius"/>
    </source>
</evidence>
<sequence length="140" mass="15333">MEQFTEFVGNNFTLFLVLAVIIGLLTHNLMSGFDRSIIVPARATELINREEAVVVDTSAMADFAKGHIINAINIPFNGFKDQINQLQKHKQAPVIIVDRTGTTSGSICKMLKADGFEQVYQIKGGLGAWRSANLPVSKKA</sequence>
<evidence type="ECO:0000259" key="2">
    <source>
        <dbReference type="PROSITE" id="PS50206"/>
    </source>
</evidence>
<dbReference type="Pfam" id="PF00581">
    <property type="entry name" value="Rhodanese"/>
    <property type="match status" value="1"/>
</dbReference>
<dbReference type="InterPro" id="IPR050229">
    <property type="entry name" value="GlpE_sulfurtransferase"/>
</dbReference>
<dbReference type="SMART" id="SM00450">
    <property type="entry name" value="RHOD"/>
    <property type="match status" value="1"/>
</dbReference>
<keyword evidence="1" id="KW-0472">Membrane</keyword>
<feature type="domain" description="Rhodanese" evidence="2">
    <location>
        <begin position="48"/>
        <end position="138"/>
    </location>
</feature>
<dbReference type="InterPro" id="IPR036873">
    <property type="entry name" value="Rhodanese-like_dom_sf"/>
</dbReference>
<keyword evidence="1" id="KW-1133">Transmembrane helix</keyword>
<gene>
    <name evidence="3" type="ORF">MNBD_GAMMA26-1642</name>
</gene>
<dbReference type="AlphaFoldDB" id="A0A3B1B5T0"/>